<dbReference type="AlphaFoldDB" id="A0A0F8WW36"/>
<proteinExistence type="predicted"/>
<feature type="non-terminal residue" evidence="1">
    <location>
        <position position="22"/>
    </location>
</feature>
<name>A0A0F8WW36_9ZZZZ</name>
<sequence>MLYMNDMELARLSGFLGEDVSN</sequence>
<protein>
    <submittedName>
        <fullName evidence="1">Uncharacterized protein</fullName>
    </submittedName>
</protein>
<gene>
    <name evidence="1" type="ORF">LCGC14_3017910</name>
</gene>
<organism evidence="1">
    <name type="scientific">marine sediment metagenome</name>
    <dbReference type="NCBI Taxonomy" id="412755"/>
    <lineage>
        <taxon>unclassified sequences</taxon>
        <taxon>metagenomes</taxon>
        <taxon>ecological metagenomes</taxon>
    </lineage>
</organism>
<accession>A0A0F8WW36</accession>
<comment type="caution">
    <text evidence="1">The sequence shown here is derived from an EMBL/GenBank/DDBJ whole genome shotgun (WGS) entry which is preliminary data.</text>
</comment>
<dbReference type="EMBL" id="LAZR01062654">
    <property type="protein sequence ID" value="KKK61077.1"/>
    <property type="molecule type" value="Genomic_DNA"/>
</dbReference>
<evidence type="ECO:0000313" key="1">
    <source>
        <dbReference type="EMBL" id="KKK61077.1"/>
    </source>
</evidence>
<reference evidence="1" key="1">
    <citation type="journal article" date="2015" name="Nature">
        <title>Complex archaea that bridge the gap between prokaryotes and eukaryotes.</title>
        <authorList>
            <person name="Spang A."/>
            <person name="Saw J.H."/>
            <person name="Jorgensen S.L."/>
            <person name="Zaremba-Niedzwiedzka K."/>
            <person name="Martijn J."/>
            <person name="Lind A.E."/>
            <person name="van Eijk R."/>
            <person name="Schleper C."/>
            <person name="Guy L."/>
            <person name="Ettema T.J."/>
        </authorList>
    </citation>
    <scope>NUCLEOTIDE SEQUENCE</scope>
</reference>